<proteinExistence type="predicted"/>
<accession>A0A3B0IZG0</accession>
<dbReference type="EMBL" id="OUNE01000158">
    <property type="protein sequence ID" value="SPP33315.1"/>
    <property type="molecule type" value="Genomic_DNA"/>
</dbReference>
<reference evidence="1" key="1">
    <citation type="submission" date="2018-04" db="EMBL/GenBank/DDBJ databases">
        <authorList>
            <person name="Go L.Y."/>
            <person name="Mitchell J.A."/>
        </authorList>
    </citation>
    <scope>NUCLEOTIDE SEQUENCE</scope>
    <source>
        <strain evidence="1">WBAD</strain>
    </source>
</reference>
<dbReference type="AlphaFoldDB" id="A0A3B0IZG0"/>
<protein>
    <submittedName>
        <fullName evidence="1">Uncharacterized protein</fullName>
    </submittedName>
</protein>
<sequence length="49" mass="6018">MLENMKFSLCKKSKRAKYISAIVLTCFIMKSFHMHQFKRKWHKKEIDNL</sequence>
<evidence type="ECO:0000313" key="1">
    <source>
        <dbReference type="EMBL" id="SPP33315.1"/>
    </source>
</evidence>
<gene>
    <name evidence="1" type="ORF">WBAD_0902</name>
</gene>
<organism evidence="1">
    <name type="scientific">Wolbachia endosymbiont of Aleurodicus dispersus</name>
    <dbReference type="NCBI Taxonomy" id="1288877"/>
    <lineage>
        <taxon>Bacteria</taxon>
        <taxon>Pseudomonadati</taxon>
        <taxon>Pseudomonadota</taxon>
        <taxon>Alphaproteobacteria</taxon>
        <taxon>Rickettsiales</taxon>
        <taxon>Anaplasmataceae</taxon>
        <taxon>Wolbachieae</taxon>
        <taxon>Wolbachia</taxon>
    </lineage>
</organism>
<name>A0A3B0IZG0_9RICK</name>